<proteinExistence type="predicted"/>
<accession>A0ABW2C0R0</accession>
<organism evidence="2 3">
    <name type="scientific">Haloechinothrix salitolerans</name>
    <dbReference type="NCBI Taxonomy" id="926830"/>
    <lineage>
        <taxon>Bacteria</taxon>
        <taxon>Bacillati</taxon>
        <taxon>Actinomycetota</taxon>
        <taxon>Actinomycetes</taxon>
        <taxon>Pseudonocardiales</taxon>
        <taxon>Pseudonocardiaceae</taxon>
        <taxon>Haloechinothrix</taxon>
    </lineage>
</organism>
<dbReference type="EMBL" id="JBHSXX010000001">
    <property type="protein sequence ID" value="MFC6868906.1"/>
    <property type="molecule type" value="Genomic_DNA"/>
</dbReference>
<protein>
    <submittedName>
        <fullName evidence="2">DUF2795 domain-containing protein</fullName>
    </submittedName>
</protein>
<comment type="caution">
    <text evidence="2">The sequence shown here is derived from an EMBL/GenBank/DDBJ whole genome shotgun (WGS) entry which is preliminary data.</text>
</comment>
<dbReference type="RefSeq" id="WP_345397031.1">
    <property type="nucleotide sequence ID" value="NZ_BAABLA010000026.1"/>
</dbReference>
<dbReference type="InterPro" id="IPR021527">
    <property type="entry name" value="DUF2795"/>
</dbReference>
<evidence type="ECO:0000313" key="2">
    <source>
        <dbReference type="EMBL" id="MFC6868906.1"/>
    </source>
</evidence>
<dbReference type="Pfam" id="PF11387">
    <property type="entry name" value="DUF2795"/>
    <property type="match status" value="1"/>
</dbReference>
<dbReference type="Proteomes" id="UP001596337">
    <property type="component" value="Unassembled WGS sequence"/>
</dbReference>
<feature type="region of interest" description="Disordered" evidence="1">
    <location>
        <begin position="61"/>
        <end position="104"/>
    </location>
</feature>
<gene>
    <name evidence="2" type="ORF">ACFQGD_17320</name>
</gene>
<sequence length="104" mass="11209">MATDVDRLCQALSSVDYPADKSDLVQAALRAGADADTVSALNAIPQVIYESETDVLRAAPLESRQAEADRAAQRKLHTKPGLSEQDKNIPEHPIRGELGENRAS</sequence>
<name>A0ABW2C0R0_9PSEU</name>
<feature type="compositionally biased region" description="Basic and acidic residues" evidence="1">
    <location>
        <begin position="84"/>
        <end position="104"/>
    </location>
</feature>
<evidence type="ECO:0000313" key="3">
    <source>
        <dbReference type="Proteomes" id="UP001596337"/>
    </source>
</evidence>
<reference evidence="3" key="1">
    <citation type="journal article" date="2019" name="Int. J. Syst. Evol. Microbiol.">
        <title>The Global Catalogue of Microorganisms (GCM) 10K type strain sequencing project: providing services to taxonomists for standard genome sequencing and annotation.</title>
        <authorList>
            <consortium name="The Broad Institute Genomics Platform"/>
            <consortium name="The Broad Institute Genome Sequencing Center for Infectious Disease"/>
            <person name="Wu L."/>
            <person name="Ma J."/>
        </authorList>
    </citation>
    <scope>NUCLEOTIDE SEQUENCE [LARGE SCALE GENOMIC DNA]</scope>
    <source>
        <strain evidence="3">KCTC 32255</strain>
    </source>
</reference>
<keyword evidence="3" id="KW-1185">Reference proteome</keyword>
<evidence type="ECO:0000256" key="1">
    <source>
        <dbReference type="SAM" id="MobiDB-lite"/>
    </source>
</evidence>